<proteinExistence type="predicted"/>
<dbReference type="Proteomes" id="UP000321798">
    <property type="component" value="Unassembled WGS sequence"/>
</dbReference>
<feature type="transmembrane region" description="Helical" evidence="1">
    <location>
        <begin position="31"/>
        <end position="51"/>
    </location>
</feature>
<protein>
    <recommendedName>
        <fullName evidence="4">Integral membrane protein</fullName>
    </recommendedName>
</protein>
<gene>
    <name evidence="2" type="ORF">CSO01_35280</name>
</gene>
<dbReference type="EMBL" id="BKAL01000016">
    <property type="protein sequence ID" value="GEP70813.1"/>
    <property type="molecule type" value="Genomic_DNA"/>
</dbReference>
<accession>A0A512PI06</accession>
<evidence type="ECO:0008006" key="4">
    <source>
        <dbReference type="Google" id="ProtNLM"/>
    </source>
</evidence>
<sequence>MLRTLTALCVATSGAVHLYLWQDGMRNVDIVGPAFLVNGVGGLLLAVLLLMWTAIWPLLGSIGFGLATFGAFVVATSASGLFGVHSRWQGVPEWTSAITEVAAVLLASAAIWRERPGRL</sequence>
<evidence type="ECO:0000313" key="2">
    <source>
        <dbReference type="EMBL" id="GEP70813.1"/>
    </source>
</evidence>
<comment type="caution">
    <text evidence="2">The sequence shown here is derived from an EMBL/GenBank/DDBJ whole genome shotgun (WGS) entry which is preliminary data.</text>
</comment>
<reference evidence="2 3" key="1">
    <citation type="submission" date="2019-07" db="EMBL/GenBank/DDBJ databases">
        <title>Whole genome shotgun sequence of Cellulomonas soli NBRC 109434.</title>
        <authorList>
            <person name="Hosoyama A."/>
            <person name="Uohara A."/>
            <person name="Ohji S."/>
            <person name="Ichikawa N."/>
        </authorList>
    </citation>
    <scope>NUCLEOTIDE SEQUENCE [LARGE SCALE GENOMIC DNA]</scope>
    <source>
        <strain evidence="2 3">NBRC 109434</strain>
    </source>
</reference>
<name>A0A512PI06_9CELL</name>
<dbReference type="AlphaFoldDB" id="A0A512PI06"/>
<keyword evidence="3" id="KW-1185">Reference proteome</keyword>
<keyword evidence="1" id="KW-1133">Transmembrane helix</keyword>
<feature type="transmembrane region" description="Helical" evidence="1">
    <location>
        <begin position="58"/>
        <end position="82"/>
    </location>
</feature>
<organism evidence="2 3">
    <name type="scientific">Cellulomonas soli</name>
    <dbReference type="NCBI Taxonomy" id="931535"/>
    <lineage>
        <taxon>Bacteria</taxon>
        <taxon>Bacillati</taxon>
        <taxon>Actinomycetota</taxon>
        <taxon>Actinomycetes</taxon>
        <taxon>Micrococcales</taxon>
        <taxon>Cellulomonadaceae</taxon>
        <taxon>Cellulomonas</taxon>
    </lineage>
</organism>
<evidence type="ECO:0000313" key="3">
    <source>
        <dbReference type="Proteomes" id="UP000321798"/>
    </source>
</evidence>
<keyword evidence="1" id="KW-0472">Membrane</keyword>
<feature type="transmembrane region" description="Helical" evidence="1">
    <location>
        <begin position="94"/>
        <end position="112"/>
    </location>
</feature>
<keyword evidence="1" id="KW-0812">Transmembrane</keyword>
<evidence type="ECO:0000256" key="1">
    <source>
        <dbReference type="SAM" id="Phobius"/>
    </source>
</evidence>